<reference evidence="2 3" key="1">
    <citation type="journal article" date="2017" name="ISME J.">
        <title>Energy and carbon metabolisms in a deep terrestrial subsurface fluid microbial community.</title>
        <authorList>
            <person name="Momper L."/>
            <person name="Jungbluth S.P."/>
            <person name="Lee M.D."/>
            <person name="Amend J.P."/>
        </authorList>
    </citation>
    <scope>NUCLEOTIDE SEQUENCE [LARGE SCALE GENOMIC DNA]</scope>
    <source>
        <strain evidence="2">SURF_5</strain>
    </source>
</reference>
<dbReference type="Proteomes" id="UP000265882">
    <property type="component" value="Unassembled WGS sequence"/>
</dbReference>
<dbReference type="AlphaFoldDB" id="A0A3A4P7H2"/>
<organism evidence="2 3">
    <name type="scientific">Abyssobacteria bacterium (strain SURF_5)</name>
    <dbReference type="NCBI Taxonomy" id="2093360"/>
    <lineage>
        <taxon>Bacteria</taxon>
        <taxon>Pseudomonadati</taxon>
        <taxon>Candidatus Hydrogenedentota</taxon>
        <taxon>Candidatus Abyssobacteria</taxon>
    </lineage>
</organism>
<name>A0A3A4P7H2_ABYX5</name>
<protein>
    <submittedName>
        <fullName evidence="2">Uncharacterized protein</fullName>
    </submittedName>
</protein>
<evidence type="ECO:0000256" key="1">
    <source>
        <dbReference type="SAM" id="MobiDB-lite"/>
    </source>
</evidence>
<evidence type="ECO:0000313" key="2">
    <source>
        <dbReference type="EMBL" id="RJP23924.1"/>
    </source>
</evidence>
<feature type="region of interest" description="Disordered" evidence="1">
    <location>
        <begin position="1"/>
        <end position="20"/>
    </location>
</feature>
<proteinExistence type="predicted"/>
<gene>
    <name evidence="2" type="ORF">C4520_05635</name>
</gene>
<accession>A0A3A4P7H2</accession>
<evidence type="ECO:0000313" key="3">
    <source>
        <dbReference type="Proteomes" id="UP000265882"/>
    </source>
</evidence>
<feature type="compositionally biased region" description="Basic and acidic residues" evidence="1">
    <location>
        <begin position="11"/>
        <end position="20"/>
    </location>
</feature>
<dbReference type="EMBL" id="QZKU01000042">
    <property type="protein sequence ID" value="RJP23924.1"/>
    <property type="molecule type" value="Genomic_DNA"/>
</dbReference>
<sequence length="101" mass="11772">MAGTFQLLPGGREHERPHESLSAERMLVHMRNVNKSVLQDALDTWGDMWDELQGNVTHGVLIRDESEEPIKPKCGWPQFLEKMWLLRHYVDYAKRLSEGKT</sequence>
<comment type="caution">
    <text evidence="2">The sequence shown here is derived from an EMBL/GenBank/DDBJ whole genome shotgun (WGS) entry which is preliminary data.</text>
</comment>